<proteinExistence type="predicted"/>
<evidence type="ECO:0000313" key="3">
    <source>
        <dbReference type="Proteomes" id="UP000236738"/>
    </source>
</evidence>
<keyword evidence="1" id="KW-1133">Transmembrane helix</keyword>
<reference evidence="3" key="1">
    <citation type="submission" date="2016-10" db="EMBL/GenBank/DDBJ databases">
        <authorList>
            <person name="Varghese N."/>
            <person name="Submissions S."/>
        </authorList>
    </citation>
    <scope>NUCLEOTIDE SEQUENCE [LARGE SCALE GENOMIC DNA]</scope>
    <source>
        <strain evidence="3">DSM 21580</strain>
    </source>
</reference>
<accession>A0A1H5U9I8</accession>
<protein>
    <submittedName>
        <fullName evidence="2">Uncharacterized protein</fullName>
    </submittedName>
</protein>
<feature type="transmembrane region" description="Helical" evidence="1">
    <location>
        <begin position="7"/>
        <end position="27"/>
    </location>
</feature>
<organism evidence="2 3">
    <name type="scientific">Halpernia humi</name>
    <dbReference type="NCBI Taxonomy" id="493375"/>
    <lineage>
        <taxon>Bacteria</taxon>
        <taxon>Pseudomonadati</taxon>
        <taxon>Bacteroidota</taxon>
        <taxon>Flavobacteriia</taxon>
        <taxon>Flavobacteriales</taxon>
        <taxon>Weeksellaceae</taxon>
        <taxon>Chryseobacterium group</taxon>
        <taxon>Halpernia</taxon>
    </lineage>
</organism>
<gene>
    <name evidence="2" type="ORF">SAMN05421847_0713</name>
</gene>
<evidence type="ECO:0000313" key="2">
    <source>
        <dbReference type="EMBL" id="SEF71693.1"/>
    </source>
</evidence>
<keyword evidence="1" id="KW-0472">Membrane</keyword>
<name>A0A1H5U9I8_9FLAO</name>
<dbReference type="Proteomes" id="UP000236738">
    <property type="component" value="Unassembled WGS sequence"/>
</dbReference>
<sequence length="84" mass="9705">MITFLQSHIFGVQISLFLFILCFFWILENIFLAQTLRQKFSHSLVNIKFLFFVIPVQISLSVILLSVAAKTERLNIGLLNHLPV</sequence>
<evidence type="ECO:0000256" key="1">
    <source>
        <dbReference type="SAM" id="Phobius"/>
    </source>
</evidence>
<keyword evidence="3" id="KW-1185">Reference proteome</keyword>
<dbReference type="EMBL" id="FNUS01000001">
    <property type="protein sequence ID" value="SEF71693.1"/>
    <property type="molecule type" value="Genomic_DNA"/>
</dbReference>
<dbReference type="AlphaFoldDB" id="A0A1H5U9I8"/>
<keyword evidence="1" id="KW-0812">Transmembrane</keyword>
<feature type="transmembrane region" description="Helical" evidence="1">
    <location>
        <begin position="47"/>
        <end position="69"/>
    </location>
</feature>